<reference evidence="4" key="1">
    <citation type="submission" date="2019-11" db="EMBL/GenBank/DDBJ databases">
        <title>The nuclear and mitochondrial genomes of Frieseomelitta varia - a highly eusocial stingless bee (Meliponini) with a permanently sterile worker caste.</title>
        <authorList>
            <person name="Freitas F.C.P."/>
            <person name="Lourenco A.P."/>
            <person name="Nunes F.M.F."/>
            <person name="Paschoal A.R."/>
            <person name="Abreu F.C.P."/>
            <person name="Barbin F.O."/>
            <person name="Bataglia L."/>
            <person name="Cardoso-Junior C.A.M."/>
            <person name="Cervoni M.S."/>
            <person name="Silva S.R."/>
            <person name="Dalarmi F."/>
            <person name="Del Lama M.A."/>
            <person name="Depintor T.S."/>
            <person name="Ferreira K.M."/>
            <person name="Goria P.S."/>
            <person name="Jaskot M.C."/>
            <person name="Lago D.C."/>
            <person name="Luna-Lucena D."/>
            <person name="Moda L.M."/>
            <person name="Nascimento L."/>
            <person name="Pedrino M."/>
            <person name="Rabico F.O."/>
            <person name="Sanches F.C."/>
            <person name="Santos D.E."/>
            <person name="Santos C.G."/>
            <person name="Vieira J."/>
            <person name="Lopes T.F."/>
            <person name="Barchuk A.R."/>
            <person name="Hartfelder K."/>
            <person name="Simoes Z.L.P."/>
            <person name="Bitondi M.M.G."/>
            <person name="Pinheiro D.G."/>
        </authorList>
    </citation>
    <scope>NUCLEOTIDE SEQUENCE</scope>
    <source>
        <strain evidence="4">USP_RPSP 00005682</strain>
        <tissue evidence="4">Whole individual</tissue>
    </source>
</reference>
<feature type="coiled-coil region" evidence="1">
    <location>
        <begin position="790"/>
        <end position="820"/>
    </location>
</feature>
<sequence>MERFKIQEAFTTLKPLCDALMKNPNVKIARDIANVFPKISDKVIQDLFEYILFPFIVHLPNNTLNRNIKEELVKTTQALICRTKISNIKYFTELYSCLLIQIYDKTQKNMVITGHEELKIAVLSCIKTLINSCFTNVLEQIYTKENAAKLGQGILLSITIGRNEKSNLLRLEAVETVMTLCQINDESNRFDPIWHDQVADIIMLFLPGIVSGLQEIATGSDTQGYKLTMIALRAWGRVISLAMKDKEEEDYVPSLSDLVKINNEKPIDPTDNVGVFPNMKNRSELENHLKSTTRNKEWFNACAIKLSILVQQLHVLIRHSHYKVRKELVESIHLLLTSCPRNMKPNIILLIEYLMCLTEDEFPAVHDKADEVLNTIITNFIQGNNMKSLVELLEENFYDLLTKLPRIIRKSDDSDQLACLNQIAGYLKLLGEKRLPHIMMSAPHVHRLILALVYVSEINYSNVSLLQAINVKDLDDPAYSYGSHLWRQFKFIQNNACEARVIAICKYLGEFGDLRILVDTILDLMLNASQHRKELILLLNWIMYVPVKDSSVLSIYKEVVEFYINPEFWYPPIEISKDTSLQVAQSNVVRCCLLLEGLGLIAQNLKRDYDRFLLNTLYLVIERAGSGHSLISFVGTQTLEQIAKSQQHDTVGDLLRANVDYFSYHVGIKLRKVEHNPNVLDVVEVVMKYSTMDVLPCLKQIVEDVLSQLNNSFQKRNSYVSFLKIFYTFIKCTKKFANSEHVPIVHEQSKNESSTAKSESLKIIQFLSDYCEAKKVDEDINDIEQCCDIKEKEENEEEKIEIEENEYQENSIEQEEKEENIPLYIKIVEDVLKHCTHFLPSKEIEISLIAMTTIQEGLEILTNWENQLLPIVHILWHPLVDRFYDENVLIINRAWQLLNVVARVSKDFIRHRTLKQVLPALSKFLSNSVNESYNKSSESIYKFTQTYKLQKELLCTLGQMTKNLHLQERETFNVLSIVEPYLDKHQNFVLQECCVQLYKDIADYNSDIVWVKCLGIFNSKVKKTVSDATFSITDLMITENISTNKYLKNIQIIIKYIQDKIADCHEIKKIVLK</sequence>
<feature type="domain" description="TTI1 C-terminal TPR" evidence="3">
    <location>
        <begin position="728"/>
        <end position="1010"/>
    </location>
</feature>
<dbReference type="PANTHER" id="PTHR18460">
    <property type="entry name" value="TEL2 INTERACTING PROTEIN 1 TTI1 FAMILY MEMBER"/>
    <property type="match status" value="1"/>
</dbReference>
<dbReference type="Pfam" id="PF24173">
    <property type="entry name" value="TPR_TTI1_N"/>
    <property type="match status" value="1"/>
</dbReference>
<evidence type="ECO:0000313" key="4">
    <source>
        <dbReference type="EMBL" id="KAF3426797.1"/>
    </source>
</evidence>
<comment type="caution">
    <text evidence="4">The sequence shown here is derived from an EMBL/GenBank/DDBJ whole genome shotgun (WGS) entry which is preliminary data.</text>
</comment>
<evidence type="ECO:0000256" key="1">
    <source>
        <dbReference type="SAM" id="Coils"/>
    </source>
</evidence>
<dbReference type="Gene3D" id="1.25.10.10">
    <property type="entry name" value="Leucine-rich Repeat Variant"/>
    <property type="match status" value="1"/>
</dbReference>
<proteinExistence type="predicted"/>
<keyword evidence="1" id="KW-0175">Coiled coil</keyword>
<evidence type="ECO:0000259" key="2">
    <source>
        <dbReference type="Pfam" id="PF24173"/>
    </source>
</evidence>
<evidence type="ECO:0000259" key="3">
    <source>
        <dbReference type="Pfam" id="PF24181"/>
    </source>
</evidence>
<evidence type="ECO:0000313" key="5">
    <source>
        <dbReference type="Proteomes" id="UP000655588"/>
    </source>
</evidence>
<dbReference type="Pfam" id="PF24176">
    <property type="entry name" value="TPR_TTI1_2nd"/>
    <property type="match status" value="1"/>
</dbReference>
<dbReference type="InterPro" id="IPR057566">
    <property type="entry name" value="TPR_TTI1_N"/>
</dbReference>
<keyword evidence="5" id="KW-1185">Reference proteome</keyword>
<dbReference type="Pfam" id="PF21547">
    <property type="entry name" value="TTI1"/>
    <property type="match status" value="1"/>
</dbReference>
<accession>A0A833S3D5</accession>
<dbReference type="InterPro" id="IPR016024">
    <property type="entry name" value="ARM-type_fold"/>
</dbReference>
<dbReference type="InterPro" id="IPR057567">
    <property type="entry name" value="TPR_TTI1_C"/>
</dbReference>
<protein>
    <recommendedName>
        <fullName evidence="6">TELO2-interacting protein 1 homolog</fullName>
    </recommendedName>
</protein>
<dbReference type="Proteomes" id="UP000655588">
    <property type="component" value="Unassembled WGS sequence"/>
</dbReference>
<organism evidence="4 5">
    <name type="scientific">Frieseomelitta varia</name>
    <dbReference type="NCBI Taxonomy" id="561572"/>
    <lineage>
        <taxon>Eukaryota</taxon>
        <taxon>Metazoa</taxon>
        <taxon>Ecdysozoa</taxon>
        <taxon>Arthropoda</taxon>
        <taxon>Hexapoda</taxon>
        <taxon>Insecta</taxon>
        <taxon>Pterygota</taxon>
        <taxon>Neoptera</taxon>
        <taxon>Endopterygota</taxon>
        <taxon>Hymenoptera</taxon>
        <taxon>Apocrita</taxon>
        <taxon>Aculeata</taxon>
        <taxon>Apoidea</taxon>
        <taxon>Anthophila</taxon>
        <taxon>Apidae</taxon>
        <taxon>Frieseomelitta</taxon>
    </lineage>
</organism>
<dbReference type="SUPFAM" id="SSF48371">
    <property type="entry name" value="ARM repeat"/>
    <property type="match status" value="1"/>
</dbReference>
<gene>
    <name evidence="4" type="ORF">E2986_08068</name>
</gene>
<dbReference type="PANTHER" id="PTHR18460:SF3">
    <property type="entry name" value="TELO2-INTERACTING PROTEIN 1 HOMOLOG"/>
    <property type="match status" value="1"/>
</dbReference>
<dbReference type="Pfam" id="PF24181">
    <property type="entry name" value="TPR_TTI1_C"/>
    <property type="match status" value="1"/>
</dbReference>
<feature type="domain" description="TTI1 N-terminal TPR" evidence="2">
    <location>
        <begin position="10"/>
        <end position="361"/>
    </location>
</feature>
<dbReference type="InterPro" id="IPR052587">
    <property type="entry name" value="TELO2-interacting_protein_1"/>
</dbReference>
<dbReference type="InterPro" id="IPR049362">
    <property type="entry name" value="TTI1_rpt"/>
</dbReference>
<evidence type="ECO:0008006" key="6">
    <source>
        <dbReference type="Google" id="ProtNLM"/>
    </source>
</evidence>
<dbReference type="InterPro" id="IPR011989">
    <property type="entry name" value="ARM-like"/>
</dbReference>
<dbReference type="GO" id="GO:0005737">
    <property type="term" value="C:cytoplasm"/>
    <property type="evidence" value="ECO:0007669"/>
    <property type="project" value="TreeGrafter"/>
</dbReference>
<dbReference type="EMBL" id="WNWW01000289">
    <property type="protein sequence ID" value="KAF3426797.1"/>
    <property type="molecule type" value="Genomic_DNA"/>
</dbReference>
<dbReference type="AlphaFoldDB" id="A0A833S3D5"/>
<name>A0A833S3D5_9HYME</name>